<keyword evidence="5 8" id="KW-0812">Transmembrane</keyword>
<dbReference type="Gene3D" id="1.20.1740.10">
    <property type="entry name" value="Amino acid/polyamine transporter I"/>
    <property type="match status" value="1"/>
</dbReference>
<feature type="transmembrane region" description="Helical" evidence="8">
    <location>
        <begin position="120"/>
        <end position="137"/>
    </location>
</feature>
<feature type="transmembrane region" description="Helical" evidence="8">
    <location>
        <begin position="12"/>
        <end position="36"/>
    </location>
</feature>
<dbReference type="GO" id="GO:0016020">
    <property type="term" value="C:membrane"/>
    <property type="evidence" value="ECO:0007669"/>
    <property type="project" value="UniProtKB-SubCell"/>
</dbReference>
<feature type="transmembrane region" description="Helical" evidence="8">
    <location>
        <begin position="78"/>
        <end position="100"/>
    </location>
</feature>
<keyword evidence="3" id="KW-0813">Transport</keyword>
<dbReference type="GO" id="GO:0009847">
    <property type="term" value="P:spore germination"/>
    <property type="evidence" value="ECO:0007669"/>
    <property type="project" value="InterPro"/>
</dbReference>
<protein>
    <submittedName>
        <fullName evidence="9">Spore germination protein</fullName>
    </submittedName>
</protein>
<feature type="transmembrane region" description="Helical" evidence="8">
    <location>
        <begin position="270"/>
        <end position="289"/>
    </location>
</feature>
<reference evidence="9" key="1">
    <citation type="submission" date="2022-05" db="EMBL/GenBank/DDBJ databases">
        <title>Comparative Genomics of Spacecraft Associated Microbes.</title>
        <authorList>
            <person name="Tran M.T."/>
            <person name="Wright A."/>
            <person name="Seuylemezian A."/>
            <person name="Eisen J."/>
            <person name="Coil D."/>
        </authorList>
    </citation>
    <scope>NUCLEOTIDE SEQUENCE</scope>
    <source>
        <strain evidence="9">214.1.1</strain>
    </source>
</reference>
<dbReference type="PANTHER" id="PTHR34975:SF2">
    <property type="entry name" value="SPORE GERMINATION PROTEIN A2"/>
    <property type="match status" value="1"/>
</dbReference>
<evidence type="ECO:0000256" key="8">
    <source>
        <dbReference type="SAM" id="Phobius"/>
    </source>
</evidence>
<accession>A0A9X2DPC7</accession>
<dbReference type="RefSeq" id="WP_251221786.1">
    <property type="nucleotide sequence ID" value="NZ_JAMBOL010000001.1"/>
</dbReference>
<evidence type="ECO:0000256" key="7">
    <source>
        <dbReference type="ARBA" id="ARBA00023136"/>
    </source>
</evidence>
<dbReference type="Proteomes" id="UP001139179">
    <property type="component" value="Unassembled WGS sequence"/>
</dbReference>
<dbReference type="AlphaFoldDB" id="A0A9X2DPC7"/>
<feature type="transmembrane region" description="Helical" evidence="8">
    <location>
        <begin position="42"/>
        <end position="66"/>
    </location>
</feature>
<name>A0A9X2DPC7_9BACI</name>
<feature type="transmembrane region" description="Helical" evidence="8">
    <location>
        <begin position="144"/>
        <end position="166"/>
    </location>
</feature>
<feature type="transmembrane region" description="Helical" evidence="8">
    <location>
        <begin position="221"/>
        <end position="241"/>
    </location>
</feature>
<evidence type="ECO:0000256" key="3">
    <source>
        <dbReference type="ARBA" id="ARBA00022448"/>
    </source>
</evidence>
<feature type="transmembrane region" description="Helical" evidence="8">
    <location>
        <begin position="186"/>
        <end position="209"/>
    </location>
</feature>
<dbReference type="EMBL" id="JAMBOL010000001">
    <property type="protein sequence ID" value="MCM3712947.1"/>
    <property type="molecule type" value="Genomic_DNA"/>
</dbReference>
<evidence type="ECO:0000256" key="4">
    <source>
        <dbReference type="ARBA" id="ARBA00022544"/>
    </source>
</evidence>
<feature type="transmembrane region" description="Helical" evidence="8">
    <location>
        <begin position="333"/>
        <end position="353"/>
    </location>
</feature>
<keyword evidence="4" id="KW-0309">Germination</keyword>
<keyword evidence="10" id="KW-1185">Reference proteome</keyword>
<evidence type="ECO:0000313" key="9">
    <source>
        <dbReference type="EMBL" id="MCM3712947.1"/>
    </source>
</evidence>
<feature type="transmembrane region" description="Helical" evidence="8">
    <location>
        <begin position="301"/>
        <end position="321"/>
    </location>
</feature>
<evidence type="ECO:0000313" key="10">
    <source>
        <dbReference type="Proteomes" id="UP001139179"/>
    </source>
</evidence>
<keyword evidence="6 8" id="KW-1133">Transmembrane helix</keyword>
<dbReference type="InterPro" id="IPR004761">
    <property type="entry name" value="Spore_GerAB"/>
</dbReference>
<dbReference type="PANTHER" id="PTHR34975">
    <property type="entry name" value="SPORE GERMINATION PROTEIN A2"/>
    <property type="match status" value="1"/>
</dbReference>
<comment type="caution">
    <text evidence="9">The sequence shown here is derived from an EMBL/GenBank/DDBJ whole genome shotgun (WGS) entry which is preliminary data.</text>
</comment>
<keyword evidence="7 8" id="KW-0472">Membrane</keyword>
<organism evidence="9 10">
    <name type="scientific">Halalkalibacter oceani</name>
    <dbReference type="NCBI Taxonomy" id="1653776"/>
    <lineage>
        <taxon>Bacteria</taxon>
        <taxon>Bacillati</taxon>
        <taxon>Bacillota</taxon>
        <taxon>Bacilli</taxon>
        <taxon>Bacillales</taxon>
        <taxon>Bacillaceae</taxon>
        <taxon>Halalkalibacter</taxon>
    </lineage>
</organism>
<gene>
    <name evidence="9" type="ORF">M3202_02555</name>
</gene>
<proteinExistence type="inferred from homology"/>
<sequence>MTEHAKQSLLISPFLVFYLIHSMQIGVGILGFARYIADAAGFRAWIAVILTGLIYHLIIWMMYCILNGRQSQIIEINRFLFGTLFGHVLSFLFMIYLLFLSITVLRTYIEVVQTWVFPDLPTWALSLSLLVVVYYAVTHGFRVVAGVCFLGVVVPLFLFLTAFSTFEFATYRNLLPLFDTSLKVQLDAAMTMTLSYLGPEILLVFYPFIKDGQKSQKFAHFAILFTTFIYLLIAILTFIFYSENQLKTTVFPTLSAWKVVELPFIERFEYLGIATWMFVILPNITLGIWAASRMLKQQLNIAHRLTLPVVTIVAFAISLLFETRVRIDGLNNAVALAGRYVTYLYIPVLFILMKWRTRKKT</sequence>
<comment type="subcellular location">
    <subcellularLocation>
        <location evidence="1">Membrane</location>
        <topology evidence="1">Multi-pass membrane protein</topology>
    </subcellularLocation>
</comment>
<evidence type="ECO:0000256" key="2">
    <source>
        <dbReference type="ARBA" id="ARBA00007998"/>
    </source>
</evidence>
<comment type="similarity">
    <text evidence="2">Belongs to the amino acid-polyamine-organocation (APC) superfamily. Spore germination protein (SGP) (TC 2.A.3.9) family.</text>
</comment>
<evidence type="ECO:0000256" key="6">
    <source>
        <dbReference type="ARBA" id="ARBA00022989"/>
    </source>
</evidence>
<evidence type="ECO:0000256" key="5">
    <source>
        <dbReference type="ARBA" id="ARBA00022692"/>
    </source>
</evidence>
<dbReference type="NCBIfam" id="TIGR00912">
    <property type="entry name" value="2A0309"/>
    <property type="match status" value="1"/>
</dbReference>
<dbReference type="Pfam" id="PF03845">
    <property type="entry name" value="Spore_permease"/>
    <property type="match status" value="1"/>
</dbReference>
<evidence type="ECO:0000256" key="1">
    <source>
        <dbReference type="ARBA" id="ARBA00004141"/>
    </source>
</evidence>